<sequence length="328" mass="34243">MASQRRYSLIASATVLTALLAMGVMQSDAIASRFVTASAPQGATPAHQPVETAHGGALSVPRDPEASVVFGAAPLRAPALPEGSAEPDARRTAQPVLSAFGLPCTPRLAAAPAPGGMVAVQLSAPCEPERFFTLTQGDLAFTDMTSVTGDFAVTLPALSQDVALDVRFEDGSRLSTALRVEDAALFDHVILQWQGEAGLSIHALEFGARYGEKGHVSAASPRDPSFAARALGGFITELGARDLNHTRRAEIYSFPSGLMGRSGLVRLSVEAEVTPANCGQDLAARSTQIRAGAAEPSVEIALAMPDCSAVGDYLVLKNLLRDLKIARN</sequence>
<evidence type="ECO:0008006" key="4">
    <source>
        <dbReference type="Google" id="ProtNLM"/>
    </source>
</evidence>
<feature type="chain" id="PRO_5013119684" description="Translocase" evidence="1">
    <location>
        <begin position="27"/>
        <end position="328"/>
    </location>
</feature>
<proteinExistence type="predicted"/>
<organism evidence="2 3">
    <name type="scientific">Pseudoruegeria aquimaris</name>
    <dbReference type="NCBI Taxonomy" id="393663"/>
    <lineage>
        <taxon>Bacteria</taxon>
        <taxon>Pseudomonadati</taxon>
        <taxon>Pseudomonadota</taxon>
        <taxon>Alphaproteobacteria</taxon>
        <taxon>Rhodobacterales</taxon>
        <taxon>Roseobacteraceae</taxon>
        <taxon>Pseudoruegeria</taxon>
    </lineage>
</organism>
<evidence type="ECO:0000313" key="2">
    <source>
        <dbReference type="EMBL" id="SLN25036.1"/>
    </source>
</evidence>
<accession>A0A1Y5RTE9</accession>
<gene>
    <name evidence="2" type="ORF">PSA7680_01079</name>
</gene>
<feature type="signal peptide" evidence="1">
    <location>
        <begin position="1"/>
        <end position="26"/>
    </location>
</feature>
<name>A0A1Y5RTE9_9RHOB</name>
<dbReference type="EMBL" id="FWFQ01000005">
    <property type="protein sequence ID" value="SLN25036.1"/>
    <property type="molecule type" value="Genomic_DNA"/>
</dbReference>
<reference evidence="2 3" key="1">
    <citation type="submission" date="2017-03" db="EMBL/GenBank/DDBJ databases">
        <authorList>
            <person name="Afonso C.L."/>
            <person name="Miller P.J."/>
            <person name="Scott M.A."/>
            <person name="Spackman E."/>
            <person name="Goraichik I."/>
            <person name="Dimitrov K.M."/>
            <person name="Suarez D.L."/>
            <person name="Swayne D.E."/>
        </authorList>
    </citation>
    <scope>NUCLEOTIDE SEQUENCE [LARGE SCALE GENOMIC DNA]</scope>
    <source>
        <strain evidence="2 3">CECT 7680</strain>
    </source>
</reference>
<dbReference type="Proteomes" id="UP000193409">
    <property type="component" value="Unassembled WGS sequence"/>
</dbReference>
<evidence type="ECO:0000313" key="3">
    <source>
        <dbReference type="Proteomes" id="UP000193409"/>
    </source>
</evidence>
<dbReference type="RefSeq" id="WP_085867633.1">
    <property type="nucleotide sequence ID" value="NZ_FWFQ01000005.1"/>
</dbReference>
<dbReference type="OrthoDB" id="7956241at2"/>
<keyword evidence="1" id="KW-0732">Signal</keyword>
<keyword evidence="3" id="KW-1185">Reference proteome</keyword>
<protein>
    <recommendedName>
        <fullName evidence="4">Translocase</fullName>
    </recommendedName>
</protein>
<dbReference type="AlphaFoldDB" id="A0A1Y5RTE9"/>
<evidence type="ECO:0000256" key="1">
    <source>
        <dbReference type="SAM" id="SignalP"/>
    </source>
</evidence>